<feature type="compositionally biased region" description="Polar residues" evidence="9">
    <location>
        <begin position="24"/>
        <end position="34"/>
    </location>
</feature>
<dbReference type="InterPro" id="IPR000996">
    <property type="entry name" value="Clathrin_L-chain"/>
</dbReference>
<comment type="subcellular location">
    <subcellularLocation>
        <location evidence="2">Cytoplasmic vesicle membrane</location>
        <topology evidence="2">Peripheral membrane protein</topology>
        <orientation evidence="2">Cytoplasmic side</orientation>
    </subcellularLocation>
    <subcellularLocation>
        <location evidence="3">Membrane</location>
        <location evidence="3">Coated pit</location>
        <topology evidence="3">Peripheral membrane protein</topology>
        <orientation evidence="3">Cytoplasmic side</orientation>
    </subcellularLocation>
</comment>
<evidence type="ECO:0000256" key="8">
    <source>
        <dbReference type="SAM" id="Coils"/>
    </source>
</evidence>
<feature type="compositionally biased region" description="Basic and acidic residues" evidence="9">
    <location>
        <begin position="312"/>
        <end position="323"/>
    </location>
</feature>
<feature type="compositionally biased region" description="Pro residues" evidence="9">
    <location>
        <begin position="354"/>
        <end position="364"/>
    </location>
</feature>
<protein>
    <recommendedName>
        <fullName evidence="12">Clathrin light chain</fullName>
    </recommendedName>
</protein>
<dbReference type="GO" id="GO:0005198">
    <property type="term" value="F:structural molecule activity"/>
    <property type="evidence" value="ECO:0007669"/>
    <property type="project" value="InterPro"/>
</dbReference>
<dbReference type="PANTHER" id="PTHR10639:SF42">
    <property type="entry name" value="CLATHRIN LIGHT CHAIN 1"/>
    <property type="match status" value="1"/>
</dbReference>
<comment type="caution">
    <text evidence="10">The sequence shown here is derived from an EMBL/GenBank/DDBJ whole genome shotgun (WGS) entry which is preliminary data.</text>
</comment>
<evidence type="ECO:0000256" key="4">
    <source>
        <dbReference type="ARBA" id="ARBA00005263"/>
    </source>
</evidence>
<name>A0AAV5EU29_ELECO</name>
<feature type="region of interest" description="Disordered" evidence="9">
    <location>
        <begin position="1"/>
        <end position="106"/>
    </location>
</feature>
<reference evidence="10" key="2">
    <citation type="submission" date="2021-12" db="EMBL/GenBank/DDBJ databases">
        <title>Resequencing data analysis of finger millet.</title>
        <authorList>
            <person name="Hatakeyama M."/>
            <person name="Aluri S."/>
            <person name="Balachadran M.T."/>
            <person name="Sivarajan S.R."/>
            <person name="Poveda L."/>
            <person name="Shimizu-Inatsugi R."/>
            <person name="Schlapbach R."/>
            <person name="Sreeman S.M."/>
            <person name="Shimizu K.K."/>
        </authorList>
    </citation>
    <scope>NUCLEOTIDE SEQUENCE</scope>
</reference>
<comment type="function">
    <text evidence="1">Clathrin is the major protein of the polyhedral coat of coated pits and vesicles.</text>
</comment>
<keyword evidence="11" id="KW-1185">Reference proteome</keyword>
<evidence type="ECO:0000256" key="1">
    <source>
        <dbReference type="ARBA" id="ARBA00003913"/>
    </source>
</evidence>
<dbReference type="AlphaFoldDB" id="A0AAV5EU29"/>
<feature type="coiled-coil region" evidence="8">
    <location>
        <begin position="227"/>
        <end position="254"/>
    </location>
</feature>
<evidence type="ECO:0000256" key="2">
    <source>
        <dbReference type="ARBA" id="ARBA00004180"/>
    </source>
</evidence>
<feature type="compositionally biased region" description="Basic and acidic residues" evidence="9">
    <location>
        <begin position="368"/>
        <end position="383"/>
    </location>
</feature>
<dbReference type="Proteomes" id="UP001054889">
    <property type="component" value="Unassembled WGS sequence"/>
</dbReference>
<evidence type="ECO:0000313" key="11">
    <source>
        <dbReference type="Proteomes" id="UP001054889"/>
    </source>
</evidence>
<evidence type="ECO:0000256" key="5">
    <source>
        <dbReference type="ARBA" id="ARBA00023136"/>
    </source>
</evidence>
<dbReference type="GO" id="GO:0072583">
    <property type="term" value="P:clathrin-dependent endocytosis"/>
    <property type="evidence" value="ECO:0007669"/>
    <property type="project" value="TreeGrafter"/>
</dbReference>
<evidence type="ECO:0000256" key="7">
    <source>
        <dbReference type="ARBA" id="ARBA00023329"/>
    </source>
</evidence>
<keyword evidence="7" id="KW-0968">Cytoplasmic vesicle</keyword>
<keyword evidence="6" id="KW-0168">Coated pit</keyword>
<dbReference type="GO" id="GO:0030132">
    <property type="term" value="C:clathrin coat of coated pit"/>
    <property type="evidence" value="ECO:0007669"/>
    <property type="project" value="InterPro"/>
</dbReference>
<evidence type="ECO:0000313" key="10">
    <source>
        <dbReference type="EMBL" id="GJN26014.1"/>
    </source>
</evidence>
<feature type="compositionally biased region" description="Basic and acidic residues" evidence="9">
    <location>
        <begin position="409"/>
        <end position="419"/>
    </location>
</feature>
<keyword evidence="8" id="KW-0175">Coiled coil</keyword>
<gene>
    <name evidence="10" type="primary">gb13908</name>
    <name evidence="10" type="ORF">PR202_gb13908</name>
</gene>
<organism evidence="10 11">
    <name type="scientific">Eleusine coracana subsp. coracana</name>
    <dbReference type="NCBI Taxonomy" id="191504"/>
    <lineage>
        <taxon>Eukaryota</taxon>
        <taxon>Viridiplantae</taxon>
        <taxon>Streptophyta</taxon>
        <taxon>Embryophyta</taxon>
        <taxon>Tracheophyta</taxon>
        <taxon>Spermatophyta</taxon>
        <taxon>Magnoliopsida</taxon>
        <taxon>Liliopsida</taxon>
        <taxon>Poales</taxon>
        <taxon>Poaceae</taxon>
        <taxon>PACMAD clade</taxon>
        <taxon>Chloridoideae</taxon>
        <taxon>Cynodonteae</taxon>
        <taxon>Eleusininae</taxon>
        <taxon>Eleusine</taxon>
    </lineage>
</organism>
<reference evidence="10" key="1">
    <citation type="journal article" date="2018" name="DNA Res.">
        <title>Multiple hybrid de novo genome assembly of finger millet, an orphan allotetraploid crop.</title>
        <authorList>
            <person name="Hatakeyama M."/>
            <person name="Aluri S."/>
            <person name="Balachadran M.T."/>
            <person name="Sivarajan S.R."/>
            <person name="Patrignani A."/>
            <person name="Gruter S."/>
            <person name="Poveda L."/>
            <person name="Shimizu-Inatsugi R."/>
            <person name="Baeten J."/>
            <person name="Francoijs K.J."/>
            <person name="Nataraja K.N."/>
            <person name="Reddy Y.A.N."/>
            <person name="Phadnis S."/>
            <person name="Ravikumar R.L."/>
            <person name="Schlapbach R."/>
            <person name="Sreeman S.M."/>
            <person name="Shimizu K.K."/>
        </authorList>
    </citation>
    <scope>NUCLEOTIDE SEQUENCE</scope>
</reference>
<evidence type="ECO:0008006" key="12">
    <source>
        <dbReference type="Google" id="ProtNLM"/>
    </source>
</evidence>
<accession>A0AAV5EU29</accession>
<dbReference type="EMBL" id="BQKI01000079">
    <property type="protein sequence ID" value="GJN26014.1"/>
    <property type="molecule type" value="Genomic_DNA"/>
</dbReference>
<dbReference type="PANTHER" id="PTHR10639">
    <property type="entry name" value="CLATHRIN LIGHT CHAIN"/>
    <property type="match status" value="1"/>
</dbReference>
<evidence type="ECO:0000256" key="3">
    <source>
        <dbReference type="ARBA" id="ARBA00004277"/>
    </source>
</evidence>
<keyword evidence="5" id="KW-0472">Membrane</keyword>
<feature type="region of interest" description="Disordered" evidence="9">
    <location>
        <begin position="312"/>
        <end position="419"/>
    </location>
</feature>
<proteinExistence type="inferred from homology"/>
<sequence length="419" mass="46255">MRLAEQASKAKRTHPDHAHAPKSQVPNSPTPTQRKQSRVHRTTTSRAGQNLRVSPDSPQPWLPFFGDDAADELPAPPPTPFDADDFDPNSCRRPPAAGGEDAGGYGGYASFVDGAVEDEVEEEIAVEGDGIPIRHTSGGYSPSPFSPELELNGDDAGPVLPPPSEMREEGILLREWRRHGTLDYEIRQYYLFVYLQLDPLVCHTSDALALSKFLNIEFKTTTWETVVEKNALELEEKERKEKELRAQIIAEAEEFKKAFFEKRIQNCASNMVNNREREKIVIASQEKFHANADKQYWKSISDLIPHEIATIEKRGKKDKDKKPSITVVQGPKPGKPTDLSRMRQILVKLKHAPPPHMLQPPPAPAAKEGAKDGVKEGPKDGVKDAAAAPANGTKKPSESKEAPVNGPAEVEKEQPAASE</sequence>
<evidence type="ECO:0000256" key="9">
    <source>
        <dbReference type="SAM" id="MobiDB-lite"/>
    </source>
</evidence>
<dbReference type="GO" id="GO:0006886">
    <property type="term" value="P:intracellular protein transport"/>
    <property type="evidence" value="ECO:0007669"/>
    <property type="project" value="InterPro"/>
</dbReference>
<dbReference type="GO" id="GO:0032050">
    <property type="term" value="F:clathrin heavy chain binding"/>
    <property type="evidence" value="ECO:0007669"/>
    <property type="project" value="TreeGrafter"/>
</dbReference>
<evidence type="ECO:0000256" key="6">
    <source>
        <dbReference type="ARBA" id="ARBA00023176"/>
    </source>
</evidence>
<dbReference type="GO" id="GO:0030130">
    <property type="term" value="C:clathrin coat of trans-Golgi network vesicle"/>
    <property type="evidence" value="ECO:0007669"/>
    <property type="project" value="InterPro"/>
</dbReference>
<comment type="similarity">
    <text evidence="4">Belongs to the clathrin light chain family.</text>
</comment>